<proteinExistence type="predicted"/>
<sequence>MMEIYFPMFMFICTHMIILASDENEIVPYQSLCHPLRNNGECSDNINCRCSTIVPTGERICTLSVECTSAIPCDSNYSCSATDSICVKDNRCNGTFLCYPIELSSPETCQPLATNDNINNV</sequence>
<reference evidence="6" key="1">
    <citation type="submission" date="2021-02" db="EMBL/GenBank/DDBJ databases">
        <authorList>
            <person name="Nowell W R."/>
        </authorList>
    </citation>
    <scope>NUCLEOTIDE SEQUENCE</scope>
</reference>
<evidence type="ECO:0000313" key="6">
    <source>
        <dbReference type="EMBL" id="CAF4079468.1"/>
    </source>
</evidence>
<feature type="signal peptide" evidence="1">
    <location>
        <begin position="1"/>
        <end position="20"/>
    </location>
</feature>
<dbReference type="EMBL" id="CAJOBF010003203">
    <property type="protein sequence ID" value="CAF4079468.1"/>
    <property type="molecule type" value="Genomic_DNA"/>
</dbReference>
<dbReference type="EMBL" id="CAJNRG010005906">
    <property type="protein sequence ID" value="CAF2081040.1"/>
    <property type="molecule type" value="Genomic_DNA"/>
</dbReference>
<dbReference type="Proteomes" id="UP000663887">
    <property type="component" value="Unassembled WGS sequence"/>
</dbReference>
<keyword evidence="8" id="KW-1185">Reference proteome</keyword>
<comment type="caution">
    <text evidence="6">The sequence shown here is derived from an EMBL/GenBank/DDBJ whole genome shotgun (WGS) entry which is preliminary data.</text>
</comment>
<name>A0A819TW28_9BILA</name>
<protein>
    <submittedName>
        <fullName evidence="6">Uncharacterized protein</fullName>
    </submittedName>
</protein>
<evidence type="ECO:0000256" key="1">
    <source>
        <dbReference type="SAM" id="SignalP"/>
    </source>
</evidence>
<gene>
    <name evidence="4" type="ORF">BYL167_LOCUS10447</name>
    <name evidence="2" type="ORF">CJN711_LOCUS38476</name>
    <name evidence="5" type="ORF">OVN521_LOCUS16471</name>
    <name evidence="6" type="ORF">UXM345_LOCUS20961</name>
    <name evidence="3" type="ORF">XDN619_LOCUS14749</name>
</gene>
<feature type="chain" id="PRO_5036415886" evidence="1">
    <location>
        <begin position="21"/>
        <end position="121"/>
    </location>
</feature>
<evidence type="ECO:0000313" key="2">
    <source>
        <dbReference type="EMBL" id="CAF1624587.1"/>
    </source>
</evidence>
<evidence type="ECO:0000313" key="7">
    <source>
        <dbReference type="Proteomes" id="UP000663842"/>
    </source>
</evidence>
<dbReference type="Proteomes" id="UP000663855">
    <property type="component" value="Unassembled WGS sequence"/>
</dbReference>
<dbReference type="Proteomes" id="UP000681967">
    <property type="component" value="Unassembled WGS sequence"/>
</dbReference>
<dbReference type="EMBL" id="CAJOBG010002742">
    <property type="protein sequence ID" value="CAF4025663.1"/>
    <property type="molecule type" value="Genomic_DNA"/>
</dbReference>
<organism evidence="6 7">
    <name type="scientific">Rotaria magnacalcarata</name>
    <dbReference type="NCBI Taxonomy" id="392030"/>
    <lineage>
        <taxon>Eukaryota</taxon>
        <taxon>Metazoa</taxon>
        <taxon>Spiralia</taxon>
        <taxon>Gnathifera</taxon>
        <taxon>Rotifera</taxon>
        <taxon>Eurotatoria</taxon>
        <taxon>Bdelloidea</taxon>
        <taxon>Philodinida</taxon>
        <taxon>Philodinidae</taxon>
        <taxon>Rotaria</taxon>
    </lineage>
</organism>
<evidence type="ECO:0000313" key="3">
    <source>
        <dbReference type="EMBL" id="CAF2081040.1"/>
    </source>
</evidence>
<evidence type="ECO:0000313" key="4">
    <source>
        <dbReference type="EMBL" id="CAF3939667.1"/>
    </source>
</evidence>
<accession>A0A819TW28</accession>
<dbReference type="EMBL" id="CAJNOV010018827">
    <property type="protein sequence ID" value="CAF1624587.1"/>
    <property type="molecule type" value="Genomic_DNA"/>
</dbReference>
<keyword evidence="1" id="KW-0732">Signal</keyword>
<dbReference type="EMBL" id="CAJOBH010003145">
    <property type="protein sequence ID" value="CAF3939667.1"/>
    <property type="molecule type" value="Genomic_DNA"/>
</dbReference>
<dbReference type="Proteomes" id="UP000663866">
    <property type="component" value="Unassembled WGS sequence"/>
</dbReference>
<dbReference type="AlphaFoldDB" id="A0A819TW28"/>
<evidence type="ECO:0000313" key="8">
    <source>
        <dbReference type="Proteomes" id="UP000663866"/>
    </source>
</evidence>
<dbReference type="Proteomes" id="UP000663842">
    <property type="component" value="Unassembled WGS sequence"/>
</dbReference>
<evidence type="ECO:0000313" key="5">
    <source>
        <dbReference type="EMBL" id="CAF4025663.1"/>
    </source>
</evidence>